<protein>
    <submittedName>
        <fullName evidence="7">Ring-hydroxylating oxygenase subunit alpha</fullName>
    </submittedName>
</protein>
<dbReference type="CDD" id="cd03479">
    <property type="entry name" value="Rieske_RO_Alpha_PhDO_like"/>
    <property type="match status" value="1"/>
</dbReference>
<evidence type="ECO:0000259" key="6">
    <source>
        <dbReference type="PROSITE" id="PS51296"/>
    </source>
</evidence>
<dbReference type="Gene3D" id="2.102.10.10">
    <property type="entry name" value="Rieske [2Fe-2S] iron-sulphur domain"/>
    <property type="match status" value="1"/>
</dbReference>
<dbReference type="Gene3D" id="3.90.380.10">
    <property type="entry name" value="Naphthalene 1,2-dioxygenase Alpha Subunit, Chain A, domain 1"/>
    <property type="match status" value="1"/>
</dbReference>
<dbReference type="SUPFAM" id="SSF50022">
    <property type="entry name" value="ISP domain"/>
    <property type="match status" value="1"/>
</dbReference>
<dbReference type="GO" id="GO:0051537">
    <property type="term" value="F:2 iron, 2 sulfur cluster binding"/>
    <property type="evidence" value="ECO:0007669"/>
    <property type="project" value="UniProtKB-KW"/>
</dbReference>
<dbReference type="OrthoDB" id="9800776at2"/>
<keyword evidence="8" id="KW-1185">Reference proteome</keyword>
<dbReference type="InterPro" id="IPR017941">
    <property type="entry name" value="Rieske_2Fe-2S"/>
</dbReference>
<evidence type="ECO:0000256" key="1">
    <source>
        <dbReference type="ARBA" id="ARBA00022714"/>
    </source>
</evidence>
<sequence>MTPEQNDLLCRVEGNAPMGRLMRQHWLPACMIEEVAEPDGTPLRVRLLGENMVVFRDSEGRIGALDELCPHRRASLAFGRNEECGLRCLYHGWKFDVNGNALDMSSEPADAKLRETMKTKAYPVREAGGFVWVWMGDTDNVLPFDPPNWTAAPADKISIVKMHGACNWAQILEGSIDSAHSSSLHSTNMPTATEVSGSTATDSAWLRPSADKAPRIEVQKTPFGFRYVAIRKPIVEPDKQDYVRMTLFVAPYTVHIPSNDQYHLSQMLVPVDDENTMFYWIAWHPEKGISQDAWRKFCGAELGQDVEPVTFKKIRNAENNYLQDRAAMKAGDFTGIYGIPAQDMAMWESMGPIADRSEDRLGSSDKAIFTFRTLMYRAAQAVERGEPAIGTGESRIPHAKLMSFEGMVPKGDDWRLLNVSDEERRLSSAAEDKGDLVEDLAG</sequence>
<comment type="caution">
    <text evidence="7">The sequence shown here is derived from an EMBL/GenBank/DDBJ whole genome shotgun (WGS) entry which is preliminary data.</text>
</comment>
<evidence type="ECO:0000313" key="8">
    <source>
        <dbReference type="Proteomes" id="UP000321464"/>
    </source>
</evidence>
<keyword evidence="2" id="KW-0479">Metal-binding</keyword>
<dbReference type="RefSeq" id="WP_011608120.1">
    <property type="nucleotide sequence ID" value="NZ_BJYR01000030.1"/>
</dbReference>
<dbReference type="GO" id="GO:0016491">
    <property type="term" value="F:oxidoreductase activity"/>
    <property type="evidence" value="ECO:0007669"/>
    <property type="project" value="UniProtKB-KW"/>
</dbReference>
<evidence type="ECO:0000256" key="5">
    <source>
        <dbReference type="ARBA" id="ARBA00023014"/>
    </source>
</evidence>
<dbReference type="EMBL" id="BJYR01000030">
    <property type="protein sequence ID" value="GEO01972.1"/>
    <property type="molecule type" value="Genomic_DNA"/>
</dbReference>
<dbReference type="PROSITE" id="PS00570">
    <property type="entry name" value="RING_HYDROXYL_ALPHA"/>
    <property type="match status" value="1"/>
</dbReference>
<evidence type="ECO:0000256" key="2">
    <source>
        <dbReference type="ARBA" id="ARBA00022723"/>
    </source>
</evidence>
<dbReference type="InterPro" id="IPR015881">
    <property type="entry name" value="ARHD_Rieske_2Fe_2S"/>
</dbReference>
<name>A0A512AQM5_9SPHN</name>
<keyword evidence="3" id="KW-0560">Oxidoreductase</keyword>
<organism evidence="7 8">
    <name type="scientific">Novosphingobium sediminis</name>
    <dbReference type="NCBI Taxonomy" id="707214"/>
    <lineage>
        <taxon>Bacteria</taxon>
        <taxon>Pseudomonadati</taxon>
        <taxon>Pseudomonadota</taxon>
        <taxon>Alphaproteobacteria</taxon>
        <taxon>Sphingomonadales</taxon>
        <taxon>Sphingomonadaceae</taxon>
        <taxon>Novosphingobium</taxon>
    </lineage>
</organism>
<evidence type="ECO:0000256" key="3">
    <source>
        <dbReference type="ARBA" id="ARBA00023002"/>
    </source>
</evidence>
<reference evidence="7 8" key="1">
    <citation type="submission" date="2019-07" db="EMBL/GenBank/DDBJ databases">
        <title>Whole genome shotgun sequence of Novosphingobium sediminis NBRC 106119.</title>
        <authorList>
            <person name="Hosoyama A."/>
            <person name="Uohara A."/>
            <person name="Ohji S."/>
            <person name="Ichikawa N."/>
        </authorList>
    </citation>
    <scope>NUCLEOTIDE SEQUENCE [LARGE SCALE GENOMIC DNA]</scope>
    <source>
        <strain evidence="7 8">NBRC 106119</strain>
    </source>
</reference>
<accession>A0A512AQM5</accession>
<feature type="domain" description="Rieske" evidence="6">
    <location>
        <begin position="26"/>
        <end position="133"/>
    </location>
</feature>
<keyword evidence="5" id="KW-0411">Iron-sulfur</keyword>
<dbReference type="AlphaFoldDB" id="A0A512AQM5"/>
<gene>
    <name evidence="7" type="ORF">NSE01_38040</name>
</gene>
<dbReference type="Proteomes" id="UP000321464">
    <property type="component" value="Unassembled WGS sequence"/>
</dbReference>
<evidence type="ECO:0000313" key="7">
    <source>
        <dbReference type="EMBL" id="GEO01972.1"/>
    </source>
</evidence>
<proteinExistence type="predicted"/>
<dbReference type="SUPFAM" id="SSF55961">
    <property type="entry name" value="Bet v1-like"/>
    <property type="match status" value="1"/>
</dbReference>
<dbReference type="PANTHER" id="PTHR21266">
    <property type="entry name" value="IRON-SULFUR DOMAIN CONTAINING PROTEIN"/>
    <property type="match status" value="1"/>
</dbReference>
<dbReference type="PANTHER" id="PTHR21266:SF59">
    <property type="entry name" value="BLR4922 PROTEIN"/>
    <property type="match status" value="1"/>
</dbReference>
<dbReference type="InterPro" id="IPR036922">
    <property type="entry name" value="Rieske_2Fe-2S_sf"/>
</dbReference>
<dbReference type="Pfam" id="PF00355">
    <property type="entry name" value="Rieske"/>
    <property type="match status" value="1"/>
</dbReference>
<keyword evidence="4" id="KW-0408">Iron</keyword>
<dbReference type="GO" id="GO:0005506">
    <property type="term" value="F:iron ion binding"/>
    <property type="evidence" value="ECO:0007669"/>
    <property type="project" value="InterPro"/>
</dbReference>
<dbReference type="InterPro" id="IPR045623">
    <property type="entry name" value="LigXa_C"/>
</dbReference>
<dbReference type="InterPro" id="IPR050584">
    <property type="entry name" value="Cholesterol_7-desaturase"/>
</dbReference>
<dbReference type="CDD" id="cd08878">
    <property type="entry name" value="RHO_alpha_C_DMO-like"/>
    <property type="match status" value="1"/>
</dbReference>
<dbReference type="PROSITE" id="PS51296">
    <property type="entry name" value="RIESKE"/>
    <property type="match status" value="1"/>
</dbReference>
<evidence type="ECO:0000256" key="4">
    <source>
        <dbReference type="ARBA" id="ARBA00023004"/>
    </source>
</evidence>
<keyword evidence="1" id="KW-0001">2Fe-2S</keyword>
<dbReference type="Pfam" id="PF19301">
    <property type="entry name" value="LigXa_C"/>
    <property type="match status" value="1"/>
</dbReference>